<evidence type="ECO:0000256" key="1">
    <source>
        <dbReference type="SAM" id="MobiDB-lite"/>
    </source>
</evidence>
<feature type="region of interest" description="Disordered" evidence="1">
    <location>
        <begin position="1277"/>
        <end position="1302"/>
    </location>
</feature>
<feature type="compositionally biased region" description="Polar residues" evidence="1">
    <location>
        <begin position="672"/>
        <end position="691"/>
    </location>
</feature>
<keyword evidence="3" id="KW-1185">Reference proteome</keyword>
<feature type="region of interest" description="Disordered" evidence="1">
    <location>
        <begin position="1009"/>
        <end position="1046"/>
    </location>
</feature>
<evidence type="ECO:0000313" key="2">
    <source>
        <dbReference type="EMBL" id="KAH3811547.1"/>
    </source>
</evidence>
<proteinExistence type="predicted"/>
<dbReference type="Proteomes" id="UP000828390">
    <property type="component" value="Unassembled WGS sequence"/>
</dbReference>
<organism evidence="2 3">
    <name type="scientific">Dreissena polymorpha</name>
    <name type="common">Zebra mussel</name>
    <name type="synonym">Mytilus polymorpha</name>
    <dbReference type="NCBI Taxonomy" id="45954"/>
    <lineage>
        <taxon>Eukaryota</taxon>
        <taxon>Metazoa</taxon>
        <taxon>Spiralia</taxon>
        <taxon>Lophotrochozoa</taxon>
        <taxon>Mollusca</taxon>
        <taxon>Bivalvia</taxon>
        <taxon>Autobranchia</taxon>
        <taxon>Heteroconchia</taxon>
        <taxon>Euheterodonta</taxon>
        <taxon>Imparidentia</taxon>
        <taxon>Neoheterodontei</taxon>
        <taxon>Myida</taxon>
        <taxon>Dreissenoidea</taxon>
        <taxon>Dreissenidae</taxon>
        <taxon>Dreissena</taxon>
    </lineage>
</organism>
<gene>
    <name evidence="2" type="ORF">DPMN_139957</name>
</gene>
<reference evidence="2" key="1">
    <citation type="journal article" date="2019" name="bioRxiv">
        <title>The Genome of the Zebra Mussel, Dreissena polymorpha: A Resource for Invasive Species Research.</title>
        <authorList>
            <person name="McCartney M.A."/>
            <person name="Auch B."/>
            <person name="Kono T."/>
            <person name="Mallez S."/>
            <person name="Zhang Y."/>
            <person name="Obille A."/>
            <person name="Becker A."/>
            <person name="Abrahante J.E."/>
            <person name="Garbe J."/>
            <person name="Badalamenti J.P."/>
            <person name="Herman A."/>
            <person name="Mangelson H."/>
            <person name="Liachko I."/>
            <person name="Sullivan S."/>
            <person name="Sone E.D."/>
            <person name="Koren S."/>
            <person name="Silverstein K.A.T."/>
            <person name="Beckman K.B."/>
            <person name="Gohl D.M."/>
        </authorList>
    </citation>
    <scope>NUCLEOTIDE SEQUENCE</scope>
    <source>
        <strain evidence="2">Duluth1</strain>
        <tissue evidence="2">Whole animal</tissue>
    </source>
</reference>
<feature type="compositionally biased region" description="Basic and acidic residues" evidence="1">
    <location>
        <begin position="1701"/>
        <end position="1714"/>
    </location>
</feature>
<feature type="compositionally biased region" description="Basic and acidic residues" evidence="1">
    <location>
        <begin position="1172"/>
        <end position="1184"/>
    </location>
</feature>
<feature type="region of interest" description="Disordered" evidence="1">
    <location>
        <begin position="336"/>
        <end position="377"/>
    </location>
</feature>
<feature type="compositionally biased region" description="Polar residues" evidence="1">
    <location>
        <begin position="1145"/>
        <end position="1156"/>
    </location>
</feature>
<feature type="compositionally biased region" description="Basic and acidic residues" evidence="1">
    <location>
        <begin position="1033"/>
        <end position="1046"/>
    </location>
</feature>
<feature type="region of interest" description="Disordered" evidence="1">
    <location>
        <begin position="672"/>
        <end position="695"/>
    </location>
</feature>
<feature type="region of interest" description="Disordered" evidence="1">
    <location>
        <begin position="151"/>
        <end position="174"/>
    </location>
</feature>
<evidence type="ECO:0000313" key="3">
    <source>
        <dbReference type="Proteomes" id="UP000828390"/>
    </source>
</evidence>
<name>A0A9D4GCM0_DREPO</name>
<feature type="region of interest" description="Disordered" evidence="1">
    <location>
        <begin position="1143"/>
        <end position="1184"/>
    </location>
</feature>
<reference evidence="2" key="2">
    <citation type="submission" date="2020-11" db="EMBL/GenBank/DDBJ databases">
        <authorList>
            <person name="McCartney M.A."/>
            <person name="Auch B."/>
            <person name="Kono T."/>
            <person name="Mallez S."/>
            <person name="Becker A."/>
            <person name="Gohl D.M."/>
            <person name="Silverstein K.A.T."/>
            <person name="Koren S."/>
            <person name="Bechman K.B."/>
            <person name="Herman A."/>
            <person name="Abrahante J.E."/>
            <person name="Garbe J."/>
        </authorList>
    </citation>
    <scope>NUCLEOTIDE SEQUENCE</scope>
    <source>
        <strain evidence="2">Duluth1</strain>
        <tissue evidence="2">Whole animal</tissue>
    </source>
</reference>
<dbReference type="EMBL" id="JAIWYP010000006">
    <property type="protein sequence ID" value="KAH3811547.1"/>
    <property type="molecule type" value="Genomic_DNA"/>
</dbReference>
<feature type="region of interest" description="Disordered" evidence="1">
    <location>
        <begin position="1695"/>
        <end position="1749"/>
    </location>
</feature>
<feature type="region of interest" description="Disordered" evidence="1">
    <location>
        <begin position="1596"/>
        <end position="1620"/>
    </location>
</feature>
<feature type="compositionally biased region" description="Polar residues" evidence="1">
    <location>
        <begin position="156"/>
        <end position="168"/>
    </location>
</feature>
<feature type="compositionally biased region" description="Polar residues" evidence="1">
    <location>
        <begin position="362"/>
        <end position="377"/>
    </location>
</feature>
<feature type="compositionally biased region" description="Polar residues" evidence="1">
    <location>
        <begin position="1715"/>
        <end position="1727"/>
    </location>
</feature>
<feature type="compositionally biased region" description="Basic and acidic residues" evidence="1">
    <location>
        <begin position="1290"/>
        <end position="1302"/>
    </location>
</feature>
<feature type="compositionally biased region" description="Polar residues" evidence="1">
    <location>
        <begin position="1596"/>
        <end position="1611"/>
    </location>
</feature>
<protein>
    <submittedName>
        <fullName evidence="2">Uncharacterized protein</fullName>
    </submittedName>
</protein>
<accession>A0A9D4GCM0</accession>
<comment type="caution">
    <text evidence="2">The sequence shown here is derived from an EMBL/GenBank/DDBJ whole genome shotgun (WGS) entry which is preliminary data.</text>
</comment>
<feature type="compositionally biased region" description="Polar residues" evidence="1">
    <location>
        <begin position="336"/>
        <end position="347"/>
    </location>
</feature>
<sequence length="1762" mass="197011">MSFHEEGINEESSALDYWSDKRDLSEKSRDLNNEMAESEFAWECTWYSDEHMSDKKSFQNYNLKYYRDAQPDKMSGLSPVKITTQKCIANQVFPEEIKESRDSIAGFESRRTQKISGHEEYNCIVRSESGASLNERRIDCNLSTLEASRDRDSRNEINLNQPEQSLQSTREHGKFDVSDSKISAECKIECHELGLNQTNFSLGFNECEILQPPCEKTFASAKTECPCLSTYGAGLNHLEFSNQASGGLANDNPVSTLGARCHISKIVNNASDVSSNHLQSNRSLVLKDVKLSDIDVADLNLVCGFKGHVLENSAEICAELNQNKYSNNIISSSEHVEGSVNNETTNDLDLIDETSRTDVNETDTTSSNQRLSLTSSGSCVSDSSERFVDAPEEPLDLIIESHSTHDVIDNVTLPEQGNLSQHTVQSDLLSGIGERKQENSSDESDVILCDTSLTPSSTFGHELLKLEAGECLYKFSNKSSSVDSFHDAVEHLDDDFLTSFNTSTSIREDTDDTSSLTSSKSTTSLDNYSEWDDFDDDLEDILKYDETMANERTDERDDSKIALNQASAGNSSVYFRRNILKDNAYLKTVASANGDVRYAPTSRNILRSNDAQKDSVSKVIGNIISKNNYDRQVQENGCSGTERKNDAGCGFKQQNDVNFTHTDASKMRDVISETSKGQLNKNNDNASASSESGKDVSTKVSCVNKNDVNINVASKIETALVKRNERRRRKRIERQINGMTSGVTCSTHVESSESGVHIFREEKNQACIITHNESIHGSSVQNSSNIETVCQNTDKPQSGWKTEPVCETKSAPVSEKLNITDSDSASLKHNASSLKKLNDPEYQNAENKCAATKNTAEVACLEIDLQINNSIKSESDDYPMEEKLVCKNCENKTSNMETGFKTSISDKVQNFKENELDDIEFIDADCTDAIEDSNRPVNDINIMQKGQNPDHVMTSESDGLVTHCVIHDDVTVAKEETPSPNVTYTLTYEDDDRAEAFVYEVVREEKSKANNECNHSESCHDTVSDTSHQSAEASRHHSDTIPTRNDDVIKSNDGVIKSSDEIINSHLGHNMSSEHTTMYRDCATGFLNEKATESVICNGELKSESVAIVSYESNNVKEAEISEESNISVKHALELERQKMKTVKESSNMKSTFTNKRSGRRNTAENIFETNNDGREENGAIESKDVAKKPFTAIRKSKSFRFERNIEPENVAAEKTKDNESPQLPKKVSDICLNFMTKARSAATRTRTQTASESPAPNRKLMKWVVDNGKWMRIPISADDDESEAMVNSKPEDHDENDSQRHVMERKTVIKASNNDTCIRLTKSENIEQNKNIVLEDVIVTINNTIEIETESSYNCVNGVNTDATKAFTIVEDQSLKTHDSQANQNIPVAILVLNTTVDRLVKASDDENALSPNKTDAKEIIQNDIQTLHITEQRLHEKKTNVTSNDEITEDKIEEHSESKPLKALVFNSETDLKKPTLKQRLFRNDQSNFADVIISEEGLNDGFRKSSRLLDQKVEQIGETVINENIENDVKIIGTALDEAKCGTEKHQIRQELLFGILDSFNRRKPRKMYRSPVRIPAQNDFASQMKLPEAIQGTSNSRRTEPSNNITQVHMGGNDASSIPKLKAVKIDEEIFESETPNPCDVEGKVLSSGLESIRRNSFRHETIHNSLDSIDRGKVMALHMRKSKTFAGLCAEDRDDDNNHRYEGMRETESTSRSSAVNASQNDDVSDVPLRVKSPEQIARQQQRHKRTLERVSDFVAL</sequence>
<feature type="compositionally biased region" description="Basic and acidic residues" evidence="1">
    <location>
        <begin position="1009"/>
        <end position="1023"/>
    </location>
</feature>